<evidence type="ECO:0000313" key="12">
    <source>
        <dbReference type="Proteomes" id="UP000046392"/>
    </source>
</evidence>
<evidence type="ECO:0000256" key="8">
    <source>
        <dbReference type="SAM" id="Coils"/>
    </source>
</evidence>
<dbReference type="InterPro" id="IPR041588">
    <property type="entry name" value="Integrase_H2C2"/>
</dbReference>
<keyword evidence="8" id="KW-0175">Coiled coil</keyword>
<dbReference type="FunFam" id="3.10.20.370:FF:000001">
    <property type="entry name" value="Retrovirus-related Pol polyprotein from transposon 17.6-like protein"/>
    <property type="match status" value="1"/>
</dbReference>
<feature type="region of interest" description="Disordered" evidence="9">
    <location>
        <begin position="410"/>
        <end position="430"/>
    </location>
</feature>
<dbReference type="Pfam" id="PF17921">
    <property type="entry name" value="Integrase_H2C2"/>
    <property type="match status" value="1"/>
</dbReference>
<evidence type="ECO:0000256" key="6">
    <source>
        <dbReference type="ARBA" id="ARBA00022801"/>
    </source>
</evidence>
<evidence type="ECO:0000256" key="9">
    <source>
        <dbReference type="SAM" id="MobiDB-lite"/>
    </source>
</evidence>
<reference evidence="13" key="1">
    <citation type="submission" date="2017-02" db="UniProtKB">
        <authorList>
            <consortium name="WormBaseParasite"/>
        </authorList>
    </citation>
    <scope>IDENTIFICATION</scope>
</reference>
<dbReference type="PROSITE" id="PS50878">
    <property type="entry name" value="RT_POL"/>
    <property type="match status" value="1"/>
</dbReference>
<dbReference type="InterPro" id="IPR043502">
    <property type="entry name" value="DNA/RNA_pol_sf"/>
</dbReference>
<dbReference type="GO" id="GO:0042575">
    <property type="term" value="C:DNA polymerase complex"/>
    <property type="evidence" value="ECO:0007669"/>
    <property type="project" value="UniProtKB-ARBA"/>
</dbReference>
<dbReference type="Gene3D" id="1.10.340.70">
    <property type="match status" value="1"/>
</dbReference>
<feature type="coiled-coil region" evidence="8">
    <location>
        <begin position="686"/>
        <end position="751"/>
    </location>
</feature>
<dbReference type="Pfam" id="PF00665">
    <property type="entry name" value="rve"/>
    <property type="match status" value="1"/>
</dbReference>
<keyword evidence="2" id="KW-0808">Transferase</keyword>
<dbReference type="SUPFAM" id="SSF50630">
    <property type="entry name" value="Acid proteases"/>
    <property type="match status" value="1"/>
</dbReference>
<feature type="compositionally biased region" description="Low complexity" evidence="9">
    <location>
        <begin position="330"/>
        <end position="339"/>
    </location>
</feature>
<keyword evidence="7" id="KW-0695">RNA-directed DNA polymerase</keyword>
<dbReference type="InterPro" id="IPR050951">
    <property type="entry name" value="Retrovirus_Pol_polyprotein"/>
</dbReference>
<evidence type="ECO:0000256" key="4">
    <source>
        <dbReference type="ARBA" id="ARBA00022722"/>
    </source>
</evidence>
<evidence type="ECO:0000259" key="11">
    <source>
        <dbReference type="PROSITE" id="PS50994"/>
    </source>
</evidence>
<dbReference type="Proteomes" id="UP000046392">
    <property type="component" value="Unplaced"/>
</dbReference>
<dbReference type="PROSITE" id="PS00141">
    <property type="entry name" value="ASP_PROTEASE"/>
    <property type="match status" value="1"/>
</dbReference>
<dbReference type="Gene3D" id="3.10.10.10">
    <property type="entry name" value="HIV Type 1 Reverse Transcriptase, subunit A, domain 1"/>
    <property type="match status" value="1"/>
</dbReference>
<feature type="domain" description="Reverse transcriptase" evidence="10">
    <location>
        <begin position="1390"/>
        <end position="1567"/>
    </location>
</feature>
<dbReference type="WBParaSite" id="SPAL_0001103600.1">
    <property type="protein sequence ID" value="SPAL_0001103600.1"/>
    <property type="gene ID" value="SPAL_0001103600"/>
</dbReference>
<dbReference type="STRING" id="174720.A0A0N5BZ40"/>
<dbReference type="InterPro" id="IPR000477">
    <property type="entry name" value="RT_dom"/>
</dbReference>
<dbReference type="InterPro" id="IPR041373">
    <property type="entry name" value="RT_RNaseH"/>
</dbReference>
<dbReference type="Gene3D" id="2.40.70.10">
    <property type="entry name" value="Acid Proteases"/>
    <property type="match status" value="1"/>
</dbReference>
<evidence type="ECO:0000256" key="3">
    <source>
        <dbReference type="ARBA" id="ARBA00022695"/>
    </source>
</evidence>
<protein>
    <recommendedName>
        <fullName evidence="1">RNA-directed DNA polymerase</fullName>
        <ecNumber evidence="1">2.7.7.49</ecNumber>
    </recommendedName>
</protein>
<dbReference type="Gene3D" id="3.30.420.10">
    <property type="entry name" value="Ribonuclease H-like superfamily/Ribonuclease H"/>
    <property type="match status" value="1"/>
</dbReference>
<dbReference type="FunFam" id="3.30.70.270:FF:000020">
    <property type="entry name" value="Transposon Tf2-6 polyprotein-like Protein"/>
    <property type="match status" value="1"/>
</dbReference>
<dbReference type="InterPro" id="IPR001584">
    <property type="entry name" value="Integrase_cat-core"/>
</dbReference>
<dbReference type="Pfam" id="PF17917">
    <property type="entry name" value="RT_RNaseH"/>
    <property type="match status" value="1"/>
</dbReference>
<dbReference type="GO" id="GO:0003723">
    <property type="term" value="F:RNA binding"/>
    <property type="evidence" value="ECO:0007669"/>
    <property type="project" value="UniProtKB-KW"/>
</dbReference>
<feature type="compositionally biased region" description="Basic residues" evidence="9">
    <location>
        <begin position="340"/>
        <end position="349"/>
    </location>
</feature>
<organism evidence="12 13">
    <name type="scientific">Strongyloides papillosus</name>
    <name type="common">Intestinal threadworm</name>
    <dbReference type="NCBI Taxonomy" id="174720"/>
    <lineage>
        <taxon>Eukaryota</taxon>
        <taxon>Metazoa</taxon>
        <taxon>Ecdysozoa</taxon>
        <taxon>Nematoda</taxon>
        <taxon>Chromadorea</taxon>
        <taxon>Rhabditida</taxon>
        <taxon>Tylenchina</taxon>
        <taxon>Panagrolaimomorpha</taxon>
        <taxon>Strongyloidoidea</taxon>
        <taxon>Strongyloididae</taxon>
        <taxon>Strongyloides</taxon>
    </lineage>
</organism>
<keyword evidence="12" id="KW-1185">Reference proteome</keyword>
<dbReference type="PROSITE" id="PS50994">
    <property type="entry name" value="INTEGRASE"/>
    <property type="match status" value="1"/>
</dbReference>
<dbReference type="SUPFAM" id="SSF53098">
    <property type="entry name" value="Ribonuclease H-like"/>
    <property type="match status" value="1"/>
</dbReference>
<feature type="compositionally biased region" description="Low complexity" evidence="9">
    <location>
        <begin position="355"/>
        <end position="366"/>
    </location>
</feature>
<dbReference type="InterPro" id="IPR001969">
    <property type="entry name" value="Aspartic_peptidase_AS"/>
</dbReference>
<feature type="compositionally biased region" description="Basic and acidic residues" evidence="9">
    <location>
        <begin position="307"/>
        <end position="321"/>
    </location>
</feature>
<dbReference type="CDD" id="cd01647">
    <property type="entry name" value="RT_LTR"/>
    <property type="match status" value="1"/>
</dbReference>
<evidence type="ECO:0000313" key="13">
    <source>
        <dbReference type="WBParaSite" id="SPAL_0001103600.1"/>
    </source>
</evidence>
<feature type="coiled-coil region" evidence="8">
    <location>
        <begin position="793"/>
        <end position="827"/>
    </location>
</feature>
<sequence length="2160" mass="246096">MENLIIHPTPSAPTVDDPKMVVFLGAYEAAKKKWIEEQRVLTSNLSATEEDKVLLGTQQSDELQAMLTFFNIGDDKNYIVPITWGTENAHPRLQGLTNIIVSQLNKNGILKPFLKGSDVEFGIWKEDTLGLIKGLAVDTEGYNLCNQLCMSFVNNFIPKESEIYSLMKEAIGKRVDESGRLMNHLLISDLFDEIWLEMRETQVHGKVQILAKPPKWRPGKDTVVAFNKRYDEYLCKRLGVQMAGKYLDTNPALRREYFMNYQTCMPPGYRKEVKFDILSNISWENFLKKYVKAESFLNTLEDTGVEENPHRCRTKDNNDNHTKRKTFPPNKNGNFNNRNGQKKRFKNNKTKYAQNKPNGYNNKNNKKPYVSNNGYNNNNQIVPYNGNNKIYNNVNQGNIRRYVPSNVANNNVKFNVPNKGRATKPGKRGPQVNALNIESLTDKICSKMQDMILTAKVSTLIALCLFMLFITPAGAQSNIPDIYPWEDCDKPRIPTFYRLTDTYLETTLSQAVTLTPIDEQCEIDITREPIIGFEIDSLIITWVGQAPKVPKEYTYKMAILTKCDPSAVVMVDNRYYTHTVDNSEDAKEEMNLNKDFIKDVRREFLLRCPDWDSPQTEEIPSDVSDTETASAGETAKAPVFSSFESVFDDFQLPDWDVGKQGQRTKNKAEEYLKQAHNVFDTMKKLAMSMEKNMKSLQIEKNALEDSCVAAAQAASRHAAAMSKQMENENEIKRLKHDIAQLKQEKSKMILQETHDSEVNQLKNELDLQRNGRLVAENNVKQATEINLSLGKRITSLESDLQTYKVDLEITKKEVKAKQEELNLLASAPCDGDETTISSNDLTNCLKLLSEANDERSTIARTLTSQHSKEKLLIENQLLDLADKNKRLNSIINRVKFNGAFIMKEIRNINHKPDGIACIVKRSLEYRLKSITSFMSGNTRLEYKQPDEVVYMKKNLKAVEKSQHYNSYADITKKLNTMVKDMDLNPTSQDYESILTFFGGVVTTILGRIVKDKLGDYIHNRRYNNNDNRGNNPPNTFSSLGIPIIGSPASRISSTPQRGILVNRHGRVGEQVNSILAPDPFNTPHHTWSPNIVVTVNSSDLQALIDTGATINVMSRKLCNELALPLESSSLKITTANGNIVSTIGHVTHSSTILGKDHILTYNVMEDCSHDLILGLPAIQQVGVKTLFSNETMIPSNSCSIIHVKVVPNIPTKKDVILDLHSYWKKADHILTFEQICSITDGIVPLVLFNAGRNPVKLHRNTHIGMVHTIEELNDDTLLVNSEEVIPDDADWEETLPPYPVGKVPLDKSSFIELIDLTNTLLTEEGKLDLLDILWEYKLAFHEYDGKPGLYSGNQRLNIKLKTDEVPRRIKPSRMSIEKEREVSKQIADMLRSGMIEPSRSPYLSRVVLVRKKDQQWRFVVDFRGINILIEQQTHIIPRIDKITEDAAGKQYYTSFDLKAGFHQIPLDENSRRIAAFITHEGVFQYKVMPMGLTGSPDKFQEVMDEVLHNVPNCYVYLDDILTCANDEKTHLNNIAEILNRIRHFGMKISIAKCQFAQPSAHYLGFVLDRNGIHPNPDKVKAINDKPTPRSHKEVKSFLGAASYFRRHIRNFSAIAEPLYKLDKNFLWKDIHEDAFKKLKDALINATTLSPPDNTKNYTIFTDASFQGLGAALVQQDKPIAFASRSLKPAEKNYPIIKLEALGLIYALKQFRPYIYGKHTLVITDHKPLLALLKNKELTGILQRYQMAIMEYDLTIQYIKGDANNVADYLSRDSFLAINVKEGLLEEVFPSNGHPPYHVDKFLQYYDEKESEIIPKTGKIRTPTGTRIYVPQQIREKLLETFHTHPLLGGHLSFDKMNGRFKSIFYWPKMDSDMMTSWRSCQICQMNKEQPGRLIETHNKSLPHPNEIWTVLNADFMQVDSDYILVLIDEYSKFVVTSVCKKQNGPTLKLILMKCFSMLGYPKILRSDNGPAFIAQPVTDYLASVNVEQQFSSPHNHTSNAIVERFNRTLRASIRIHKGEPLAAVTAHFTYAYNRSKNSSTGLSPAQILLNTSDRFTEETQIHNGYSGIHKLIKDTRDQFHEPDLKRHGLKLNEGDLVLRKVMHRKDAATSAKNQPTWEGPFKVIKHLYGDTYEIERIGNHRRTRLAIEKIHADRLKKYVP</sequence>
<dbReference type="Pfam" id="PF00078">
    <property type="entry name" value="RVT_1"/>
    <property type="match status" value="1"/>
</dbReference>
<evidence type="ECO:0000256" key="2">
    <source>
        <dbReference type="ARBA" id="ARBA00022679"/>
    </source>
</evidence>
<dbReference type="PANTHER" id="PTHR37984">
    <property type="entry name" value="PROTEIN CBG26694"/>
    <property type="match status" value="1"/>
</dbReference>
<dbReference type="EC" id="2.7.7.49" evidence="1"/>
<dbReference type="GO" id="GO:0003964">
    <property type="term" value="F:RNA-directed DNA polymerase activity"/>
    <property type="evidence" value="ECO:0007669"/>
    <property type="project" value="UniProtKB-KW"/>
</dbReference>
<evidence type="ECO:0000256" key="5">
    <source>
        <dbReference type="ARBA" id="ARBA00022759"/>
    </source>
</evidence>
<accession>A0A0N5BZ40</accession>
<dbReference type="PANTHER" id="PTHR37984:SF5">
    <property type="entry name" value="PROTEIN NYNRIN-LIKE"/>
    <property type="match status" value="1"/>
</dbReference>
<keyword evidence="6" id="KW-0378">Hydrolase</keyword>
<dbReference type="CDD" id="cd09274">
    <property type="entry name" value="RNase_HI_RT_Ty3"/>
    <property type="match status" value="1"/>
</dbReference>
<dbReference type="InterPro" id="IPR043128">
    <property type="entry name" value="Rev_trsase/Diguanyl_cyclase"/>
</dbReference>
<evidence type="ECO:0000256" key="1">
    <source>
        <dbReference type="ARBA" id="ARBA00012493"/>
    </source>
</evidence>
<feature type="region of interest" description="Disordered" evidence="9">
    <location>
        <begin position="306"/>
        <end position="366"/>
    </location>
</feature>
<dbReference type="InterPro" id="IPR012337">
    <property type="entry name" value="RNaseH-like_sf"/>
</dbReference>
<dbReference type="Pfam" id="PF13975">
    <property type="entry name" value="gag-asp_proteas"/>
    <property type="match status" value="1"/>
</dbReference>
<evidence type="ECO:0000256" key="7">
    <source>
        <dbReference type="ARBA" id="ARBA00022918"/>
    </source>
</evidence>
<dbReference type="SUPFAM" id="SSF56672">
    <property type="entry name" value="DNA/RNA polymerases"/>
    <property type="match status" value="1"/>
</dbReference>
<feature type="domain" description="Integrase catalytic" evidence="11">
    <location>
        <begin position="1898"/>
        <end position="2052"/>
    </location>
</feature>
<name>A0A0N5BZ40_STREA</name>
<dbReference type="GO" id="GO:0006508">
    <property type="term" value="P:proteolysis"/>
    <property type="evidence" value="ECO:0007669"/>
    <property type="project" value="InterPro"/>
</dbReference>
<dbReference type="InterPro" id="IPR036397">
    <property type="entry name" value="RNaseH_sf"/>
</dbReference>
<dbReference type="Gene3D" id="3.30.70.270">
    <property type="match status" value="2"/>
</dbReference>
<dbReference type="CDD" id="cd00303">
    <property type="entry name" value="retropepsin_like"/>
    <property type="match status" value="1"/>
</dbReference>
<keyword evidence="3" id="KW-0548">Nucleotidyltransferase</keyword>
<evidence type="ECO:0000259" key="10">
    <source>
        <dbReference type="PROSITE" id="PS50878"/>
    </source>
</evidence>
<dbReference type="GO" id="GO:0004190">
    <property type="term" value="F:aspartic-type endopeptidase activity"/>
    <property type="evidence" value="ECO:0007669"/>
    <property type="project" value="InterPro"/>
</dbReference>
<dbReference type="InterPro" id="IPR021109">
    <property type="entry name" value="Peptidase_aspartic_dom_sf"/>
</dbReference>
<proteinExistence type="predicted"/>
<keyword evidence="5" id="KW-0255">Endonuclease</keyword>
<keyword evidence="4" id="KW-0540">Nuclease</keyword>
<dbReference type="GO" id="GO:0015074">
    <property type="term" value="P:DNA integration"/>
    <property type="evidence" value="ECO:0007669"/>
    <property type="project" value="UniProtKB-KW"/>
</dbReference>
<dbReference type="GO" id="GO:0004519">
    <property type="term" value="F:endonuclease activity"/>
    <property type="evidence" value="ECO:0007669"/>
    <property type="project" value="UniProtKB-KW"/>
</dbReference>